<name>A0ABS6XEA8_9BACT</name>
<evidence type="ECO:0000313" key="1">
    <source>
        <dbReference type="EMBL" id="MBW3365540.1"/>
    </source>
</evidence>
<organism evidence="1 2">
    <name type="scientific">Pontibacter populi</name>
    <dbReference type="NCBI Taxonomy" id="890055"/>
    <lineage>
        <taxon>Bacteria</taxon>
        <taxon>Pseudomonadati</taxon>
        <taxon>Bacteroidota</taxon>
        <taxon>Cytophagia</taxon>
        <taxon>Cytophagales</taxon>
        <taxon>Hymenobacteraceae</taxon>
        <taxon>Pontibacter</taxon>
    </lineage>
</organism>
<protein>
    <recommendedName>
        <fullName evidence="3">DUF4468 domain-containing protein</fullName>
    </recommendedName>
</protein>
<reference evidence="1 2" key="1">
    <citation type="submission" date="2021-07" db="EMBL/GenBank/DDBJ databases">
        <authorList>
            <person name="Kim M.K."/>
        </authorList>
    </citation>
    <scope>NUCLEOTIDE SEQUENCE [LARGE SCALE GENOMIC DNA]</scope>
    <source>
        <strain evidence="1 2">HLY7-15</strain>
    </source>
</reference>
<gene>
    <name evidence="1" type="ORF">KYK27_10815</name>
</gene>
<proteinExistence type="predicted"/>
<evidence type="ECO:0008006" key="3">
    <source>
        <dbReference type="Google" id="ProtNLM"/>
    </source>
</evidence>
<sequence>MLLIQTILPFLLLLLQTQVGSFTLRQDLEKDLGKLASTPVFISDNTSASPSVQTIVQDLQLFGVAATIDLSNSKYSQSSQGNHTIHVWTFKESDITSLYQIETTIALDTVVTQRYLENRAPTQHQIQNKFTFRTYAVSTSADPLRFYYMTEAEQGLLEYRIGNRQVLINYPAKKEGLSDILPKVEDELSAVLAALQKL</sequence>
<evidence type="ECO:0000313" key="2">
    <source>
        <dbReference type="Proteomes" id="UP000774935"/>
    </source>
</evidence>
<keyword evidence="2" id="KW-1185">Reference proteome</keyword>
<comment type="caution">
    <text evidence="1">The sequence shown here is derived from an EMBL/GenBank/DDBJ whole genome shotgun (WGS) entry which is preliminary data.</text>
</comment>
<dbReference type="EMBL" id="JAHWXQ010000002">
    <property type="protein sequence ID" value="MBW3365540.1"/>
    <property type="molecule type" value="Genomic_DNA"/>
</dbReference>
<accession>A0ABS6XEA8</accession>
<dbReference type="Proteomes" id="UP000774935">
    <property type="component" value="Unassembled WGS sequence"/>
</dbReference>
<dbReference type="RefSeq" id="WP_199110012.1">
    <property type="nucleotide sequence ID" value="NZ_JAHWXQ010000002.1"/>
</dbReference>